<feature type="transmembrane region" description="Helical" evidence="1">
    <location>
        <begin position="180"/>
        <end position="205"/>
    </location>
</feature>
<feature type="transmembrane region" description="Helical" evidence="1">
    <location>
        <begin position="136"/>
        <end position="160"/>
    </location>
</feature>
<feature type="transmembrane region" description="Helical" evidence="1">
    <location>
        <begin position="323"/>
        <end position="343"/>
    </location>
</feature>
<reference evidence="2 3" key="1">
    <citation type="submission" date="2021-03" db="EMBL/GenBank/DDBJ databases">
        <title>Genomic Encyclopedia of Type Strains, Phase IV (KMG-IV): sequencing the most valuable type-strain genomes for metagenomic binning, comparative biology and taxonomic classification.</title>
        <authorList>
            <person name="Goeker M."/>
        </authorList>
    </citation>
    <scope>NUCLEOTIDE SEQUENCE [LARGE SCALE GENOMIC DNA]</scope>
    <source>
        <strain evidence="2 3">DSM 25609</strain>
    </source>
</reference>
<dbReference type="Proteomes" id="UP001519345">
    <property type="component" value="Unassembled WGS sequence"/>
</dbReference>
<keyword evidence="3" id="KW-1185">Reference proteome</keyword>
<accession>A0ABS4IF63</accession>
<protein>
    <submittedName>
        <fullName evidence="2">Membrane protein YkvI</fullName>
    </submittedName>
</protein>
<feature type="transmembrane region" description="Helical" evidence="1">
    <location>
        <begin position="39"/>
        <end position="58"/>
    </location>
</feature>
<feature type="transmembrane region" description="Helical" evidence="1">
    <location>
        <begin position="298"/>
        <end position="317"/>
    </location>
</feature>
<feature type="transmembrane region" description="Helical" evidence="1">
    <location>
        <begin position="110"/>
        <end position="129"/>
    </location>
</feature>
<dbReference type="PANTHER" id="PTHR37814">
    <property type="entry name" value="CONSERVED MEMBRANE PROTEIN"/>
    <property type="match status" value="1"/>
</dbReference>
<keyword evidence="1" id="KW-1133">Transmembrane helix</keyword>
<feature type="transmembrane region" description="Helical" evidence="1">
    <location>
        <begin position="217"/>
        <end position="241"/>
    </location>
</feature>
<feature type="transmembrane region" description="Helical" evidence="1">
    <location>
        <begin position="79"/>
        <end position="104"/>
    </location>
</feature>
<dbReference type="PANTHER" id="PTHR37814:SF1">
    <property type="entry name" value="MEMBRANE PROTEIN"/>
    <property type="match status" value="1"/>
</dbReference>
<dbReference type="EMBL" id="JAGGKX010000004">
    <property type="protein sequence ID" value="MBP1969101.1"/>
    <property type="molecule type" value="Genomic_DNA"/>
</dbReference>
<feature type="transmembrane region" description="Helical" evidence="1">
    <location>
        <begin position="261"/>
        <end position="286"/>
    </location>
</feature>
<keyword evidence="1" id="KW-0812">Transmembrane</keyword>
<evidence type="ECO:0000313" key="3">
    <source>
        <dbReference type="Proteomes" id="UP001519345"/>
    </source>
</evidence>
<keyword evidence="1" id="KW-0472">Membrane</keyword>
<sequence>MFRILKIAGAVIGVVIGAGYASGQEVLQYFTSFGHKGTYAAILATALLAYMGMIMANVGSRLRATSHRTAIYQISGRHLGMVIDGIIIFTLFGTGVLMMAGAGSTLNQQFGLPVFVGSLIMAVIVAISMMLKVEKVISVIASVTPLLLLFAIFIFIYSLSTMEMSFAELKPIAESQDKPFSNWIVAAVNYASLCVALGVSMTFVIGGAEKNSRIAAISGLLGGLGIGIMVTLAHLAIFSQVNVVASFDLPLLKIVEDISPLLAFLYSIVLFGMIFNSVLGMFYSFIARFFKMGTNKSNIATIMALAIGFALSFVGFTTLVSKFYTLVGYLGLLLMIILIYAPFKLKRSEQKG</sequence>
<evidence type="ECO:0000313" key="2">
    <source>
        <dbReference type="EMBL" id="MBP1969101.1"/>
    </source>
</evidence>
<gene>
    <name evidence="2" type="ORF">J2Z83_001204</name>
</gene>
<dbReference type="InterPro" id="IPR038728">
    <property type="entry name" value="YkvI-like"/>
</dbReference>
<dbReference type="RefSeq" id="WP_209462307.1">
    <property type="nucleotide sequence ID" value="NZ_CP110224.1"/>
</dbReference>
<comment type="caution">
    <text evidence="2">The sequence shown here is derived from an EMBL/GenBank/DDBJ whole genome shotgun (WGS) entry which is preliminary data.</text>
</comment>
<organism evidence="2 3">
    <name type="scientific">Virgibacillus natechei</name>
    <dbReference type="NCBI Taxonomy" id="1216297"/>
    <lineage>
        <taxon>Bacteria</taxon>
        <taxon>Bacillati</taxon>
        <taxon>Bacillota</taxon>
        <taxon>Bacilli</taxon>
        <taxon>Bacillales</taxon>
        <taxon>Bacillaceae</taxon>
        <taxon>Virgibacillus</taxon>
    </lineage>
</organism>
<evidence type="ECO:0000256" key="1">
    <source>
        <dbReference type="SAM" id="Phobius"/>
    </source>
</evidence>
<proteinExistence type="predicted"/>
<name>A0ABS4IF63_9BACI</name>